<dbReference type="GO" id="GO:0016763">
    <property type="term" value="F:pentosyltransferase activity"/>
    <property type="evidence" value="ECO:0007669"/>
    <property type="project" value="TreeGrafter"/>
</dbReference>
<evidence type="ECO:0000313" key="10">
    <source>
        <dbReference type="EMBL" id="KKQ18403.1"/>
    </source>
</evidence>
<feature type="transmembrane region" description="Helical" evidence="8">
    <location>
        <begin position="159"/>
        <end position="178"/>
    </location>
</feature>
<name>A0A0G0FHA2_9BACT</name>
<evidence type="ECO:0000256" key="7">
    <source>
        <dbReference type="ARBA" id="ARBA00023136"/>
    </source>
</evidence>
<dbReference type="PANTHER" id="PTHR33908:SF11">
    <property type="entry name" value="MEMBRANE PROTEIN"/>
    <property type="match status" value="1"/>
</dbReference>
<dbReference type="Pfam" id="PF13231">
    <property type="entry name" value="PMT_2"/>
    <property type="match status" value="1"/>
</dbReference>
<feature type="domain" description="Glycosyltransferase RgtA/B/C/D-like" evidence="9">
    <location>
        <begin position="92"/>
        <end position="235"/>
    </location>
</feature>
<evidence type="ECO:0000256" key="4">
    <source>
        <dbReference type="ARBA" id="ARBA00022679"/>
    </source>
</evidence>
<sequence>MKNRFPRPDSRGSLILAQDSLHLRHKYQRFFARNKNNLIVWSFLTILYFTTRLVNLKLIPIFTDEAIYARWAQIALHDPVNRFISLEDGKQPLFIWLAAIAQKFISDPLIATRLVSVFAGFGSLCGIYLLAKELFGSKTAKLAAFAYVVLPFTLLYDKLGIYDSLLTMLGIWAVYFTLKMAKKPSLDYALLNGFAIGLALITKSSASFYLYLLPFSLFQFDFGKTQVLKRLFDWFKLTLVTFVLAELFYNSLRLSPLFYIIKRKNYEFIRPFSEVLTNPLHSVFSNFKALAQWLIIYIGWPLFIVFLIGIFLGISRRDKKIIYLAILILTPFTAEVIFNKVLYPRFILFYFPYVILTIVYTFTTIQESFKKYQKQIALGFLLFLVIPAYTSFKILTNPAYANIPQSDSNQYFNDWPAGYGVDEIVEILRRQSESNQIHVATEGTFGLMPFALNIYFFQNNNLHISSYWPLDPDNLPNEIFDVARNQKTYAIFYQTQKEPTKSNLKLVAKYQKGKGNSFMRLYEVVIND</sequence>
<evidence type="ECO:0000259" key="9">
    <source>
        <dbReference type="Pfam" id="PF13231"/>
    </source>
</evidence>
<dbReference type="GO" id="GO:0009103">
    <property type="term" value="P:lipopolysaccharide biosynthetic process"/>
    <property type="evidence" value="ECO:0007669"/>
    <property type="project" value="UniProtKB-ARBA"/>
</dbReference>
<proteinExistence type="predicted"/>
<organism evidence="10 11">
    <name type="scientific">Berkelbacteria bacterium GW2011_GWA1_36_9</name>
    <dbReference type="NCBI Taxonomy" id="1618331"/>
    <lineage>
        <taxon>Bacteria</taxon>
        <taxon>Candidatus Berkelbacteria</taxon>
    </lineage>
</organism>
<evidence type="ECO:0000256" key="8">
    <source>
        <dbReference type="SAM" id="Phobius"/>
    </source>
</evidence>
<dbReference type="PANTHER" id="PTHR33908">
    <property type="entry name" value="MANNOSYLTRANSFERASE YKCB-RELATED"/>
    <property type="match status" value="1"/>
</dbReference>
<feature type="transmembrane region" description="Helical" evidence="8">
    <location>
        <begin position="290"/>
        <end position="314"/>
    </location>
</feature>
<evidence type="ECO:0000256" key="6">
    <source>
        <dbReference type="ARBA" id="ARBA00022989"/>
    </source>
</evidence>
<evidence type="ECO:0000256" key="1">
    <source>
        <dbReference type="ARBA" id="ARBA00004651"/>
    </source>
</evidence>
<feature type="transmembrane region" description="Helical" evidence="8">
    <location>
        <begin position="38"/>
        <end position="54"/>
    </location>
</feature>
<evidence type="ECO:0000256" key="2">
    <source>
        <dbReference type="ARBA" id="ARBA00022475"/>
    </source>
</evidence>
<feature type="transmembrane region" description="Helical" evidence="8">
    <location>
        <begin position="190"/>
        <end position="213"/>
    </location>
</feature>
<comment type="subcellular location">
    <subcellularLocation>
        <location evidence="1">Cell membrane</location>
        <topology evidence="1">Multi-pass membrane protein</topology>
    </subcellularLocation>
</comment>
<dbReference type="EMBL" id="LBSM01000005">
    <property type="protein sequence ID" value="KKQ18403.1"/>
    <property type="molecule type" value="Genomic_DNA"/>
</dbReference>
<dbReference type="InterPro" id="IPR038731">
    <property type="entry name" value="RgtA/B/C-like"/>
</dbReference>
<feature type="transmembrane region" description="Helical" evidence="8">
    <location>
        <begin position="347"/>
        <end position="365"/>
    </location>
</feature>
<dbReference type="InterPro" id="IPR050297">
    <property type="entry name" value="LipidA_mod_glycosyltrf_83"/>
</dbReference>
<keyword evidence="2" id="KW-1003">Cell membrane</keyword>
<keyword evidence="4" id="KW-0808">Transferase</keyword>
<feature type="transmembrane region" description="Helical" evidence="8">
    <location>
        <begin position="234"/>
        <end position="252"/>
    </location>
</feature>
<evidence type="ECO:0000256" key="3">
    <source>
        <dbReference type="ARBA" id="ARBA00022676"/>
    </source>
</evidence>
<keyword evidence="5 8" id="KW-0812">Transmembrane</keyword>
<feature type="transmembrane region" description="Helical" evidence="8">
    <location>
        <begin position="377"/>
        <end position="395"/>
    </location>
</feature>
<reference evidence="10 11" key="1">
    <citation type="journal article" date="2015" name="Nature">
        <title>rRNA introns, odd ribosomes, and small enigmatic genomes across a large radiation of phyla.</title>
        <authorList>
            <person name="Brown C.T."/>
            <person name="Hug L.A."/>
            <person name="Thomas B.C."/>
            <person name="Sharon I."/>
            <person name="Castelle C.J."/>
            <person name="Singh A."/>
            <person name="Wilkins M.J."/>
            <person name="Williams K.H."/>
            <person name="Banfield J.F."/>
        </authorList>
    </citation>
    <scope>NUCLEOTIDE SEQUENCE [LARGE SCALE GENOMIC DNA]</scope>
</reference>
<keyword evidence="6 8" id="KW-1133">Transmembrane helix</keyword>
<dbReference type="GO" id="GO:0005886">
    <property type="term" value="C:plasma membrane"/>
    <property type="evidence" value="ECO:0007669"/>
    <property type="project" value="UniProtKB-SubCell"/>
</dbReference>
<feature type="transmembrane region" description="Helical" evidence="8">
    <location>
        <begin position="321"/>
        <end position="341"/>
    </location>
</feature>
<accession>A0A0G0FHA2</accession>
<protein>
    <recommendedName>
        <fullName evidence="9">Glycosyltransferase RgtA/B/C/D-like domain-containing protein</fullName>
    </recommendedName>
</protein>
<evidence type="ECO:0000256" key="5">
    <source>
        <dbReference type="ARBA" id="ARBA00022692"/>
    </source>
</evidence>
<comment type="caution">
    <text evidence="10">The sequence shown here is derived from an EMBL/GenBank/DDBJ whole genome shotgun (WGS) entry which is preliminary data.</text>
</comment>
<dbReference type="AlphaFoldDB" id="A0A0G0FHA2"/>
<keyword evidence="3" id="KW-0328">Glycosyltransferase</keyword>
<evidence type="ECO:0000313" key="11">
    <source>
        <dbReference type="Proteomes" id="UP000034508"/>
    </source>
</evidence>
<feature type="transmembrane region" description="Helical" evidence="8">
    <location>
        <begin position="110"/>
        <end position="131"/>
    </location>
</feature>
<dbReference type="Proteomes" id="UP000034508">
    <property type="component" value="Unassembled WGS sequence"/>
</dbReference>
<keyword evidence="7 8" id="KW-0472">Membrane</keyword>
<gene>
    <name evidence="10" type="ORF">US31_C0005G0053</name>
</gene>